<gene>
    <name evidence="5" type="ORF">HZF24_06830</name>
</gene>
<accession>A0A974GVW8</accession>
<name>A0A974GVW8_SEDHY</name>
<dbReference type="EMBL" id="JACBNQ010000005">
    <property type="protein sequence ID" value="NYB73852.1"/>
    <property type="molecule type" value="Genomic_DNA"/>
</dbReference>
<proteinExistence type="predicted"/>
<dbReference type="PANTHER" id="PTHR37813">
    <property type="entry name" value="FELS-2 PROPHAGE PROTEIN"/>
    <property type="match status" value="1"/>
</dbReference>
<feature type="coiled-coil region" evidence="2">
    <location>
        <begin position="905"/>
        <end position="943"/>
    </location>
</feature>
<organism evidence="5 6">
    <name type="scientific">Sedimentibacter hydroxybenzoicus DSM 7310</name>
    <dbReference type="NCBI Taxonomy" id="1123245"/>
    <lineage>
        <taxon>Bacteria</taxon>
        <taxon>Bacillati</taxon>
        <taxon>Bacillota</taxon>
        <taxon>Tissierellia</taxon>
        <taxon>Sedimentibacter</taxon>
    </lineage>
</organism>
<comment type="caution">
    <text evidence="5">The sequence shown here is derived from an EMBL/GenBank/DDBJ whole genome shotgun (WGS) entry which is preliminary data.</text>
</comment>
<keyword evidence="1" id="KW-1188">Viral release from host cell</keyword>
<evidence type="ECO:0000256" key="2">
    <source>
        <dbReference type="SAM" id="Coils"/>
    </source>
</evidence>
<evidence type="ECO:0000313" key="5">
    <source>
        <dbReference type="EMBL" id="NYB73852.1"/>
    </source>
</evidence>
<feature type="domain" description="Phage tail tape measure protein" evidence="4">
    <location>
        <begin position="258"/>
        <end position="451"/>
    </location>
</feature>
<reference evidence="5" key="1">
    <citation type="submission" date="2020-07" db="EMBL/GenBank/DDBJ databases">
        <title>Genomic analysis of a strain of Sedimentibacter Hydroxybenzoicus DSM7310.</title>
        <authorList>
            <person name="Ma S."/>
        </authorList>
    </citation>
    <scope>NUCLEOTIDE SEQUENCE</scope>
    <source>
        <strain evidence="5">DSM 7310</strain>
    </source>
</reference>
<evidence type="ECO:0000256" key="3">
    <source>
        <dbReference type="SAM" id="MobiDB-lite"/>
    </source>
</evidence>
<dbReference type="PANTHER" id="PTHR37813:SF1">
    <property type="entry name" value="FELS-2 PROPHAGE PROTEIN"/>
    <property type="match status" value="1"/>
</dbReference>
<dbReference type="Pfam" id="PF10145">
    <property type="entry name" value="PhageMin_Tail"/>
    <property type="match status" value="1"/>
</dbReference>
<evidence type="ECO:0000313" key="6">
    <source>
        <dbReference type="Proteomes" id="UP000611629"/>
    </source>
</evidence>
<feature type="compositionally biased region" description="Low complexity" evidence="3">
    <location>
        <begin position="989"/>
        <end position="999"/>
    </location>
</feature>
<feature type="region of interest" description="Disordered" evidence="3">
    <location>
        <begin position="978"/>
        <end position="1000"/>
    </location>
</feature>
<dbReference type="NCBIfam" id="TIGR01760">
    <property type="entry name" value="tape_meas_TP901"/>
    <property type="match status" value="1"/>
</dbReference>
<dbReference type="RefSeq" id="WP_179237547.1">
    <property type="nucleotide sequence ID" value="NZ_JACBNQ010000005.1"/>
</dbReference>
<dbReference type="Gene3D" id="1.10.287.1490">
    <property type="match status" value="1"/>
</dbReference>
<keyword evidence="6" id="KW-1185">Reference proteome</keyword>
<dbReference type="AlphaFoldDB" id="A0A974GVW8"/>
<feature type="coiled-coil region" evidence="2">
    <location>
        <begin position="93"/>
        <end position="183"/>
    </location>
</feature>
<dbReference type="Proteomes" id="UP000611629">
    <property type="component" value="Unassembled WGS sequence"/>
</dbReference>
<evidence type="ECO:0000256" key="1">
    <source>
        <dbReference type="ARBA" id="ARBA00022612"/>
    </source>
</evidence>
<dbReference type="InterPro" id="IPR010090">
    <property type="entry name" value="Phage_tape_meas"/>
</dbReference>
<sequence length="1087" mass="117225">MSVVDQLVTAKFVLDSSGFNNSIKGINAELRNAQSEFKNASTELGVFGKDSEKLKSVQEALAKQVELHAKKVDTYKQSMEQTSTKMNENISIRDKLKSSLDNANKAYDEAVKLYGKESDQAKNAKSEVEKLTAEYSKKEKAIETNAKQIQNYETNMNKANAQMTIAQGELNKINAELDKSNNKWLQASEVLKEHGDRLQNIGKGMEKAGEGILKATAPLVAVGAASLKAGIDFESAFAGVKKTVDATDEEFKRLEAGIRGMTKDIPASATAIAGVAEAAGQLGIQTENILEFSRVMIDLGEATNLSANDAATALAQFANITQMSQEDFDKLGSTIVDLGNNLATTEADIVNMGKRLAGAGSQIGLTEAEIMSFAGALSSVGIEAEAGGSAFSKTMIEMQLAVETNSEKLVDFASVAGMTGEEFSRAFKDDAAGAITEFIKGLSNAEEQGASAIKVLDDMGITEIRMRDALLRASGASDVFTSSLEIGTKAWEENTALSNEAAQRYETTASELSMLKNQFVEAGLKLSEVLIPYMEKGIDKVGEFADWLGNLDKETLENTAKMVGFAAAIGGILKVGGGAISTIGGITKGVGTLAGLLGTATTATAGIGTAAATAGGIGGMGALTAGLGTAAAAVAPFALAAAGVVAAGVGIKKALDTEVIPEVDLFADKIEYAAISTEENYGRINTAVETTTTKISESTKEAVGSYLELDEGVKSHLDSIYINSTTITEDMKNELVAKYDEMATQINVGTEQKRAENIASLENFFKNSKDITELEQADLIFKTNEYYNKLNSDTQIYQDGINEMIDRASRERRELQIDEVNEINRLQELMKTQAIKTLSDNEIEAKIILERMKEYDGRITAEQASAHITELIRQKDGAVTAANEEYEERLATIIKMRDEAKVISAEQADDLIKEAQRQRDGIIKEAENTHTEALNRIKEMHSDLENEVDISTGNILTWWDKLKSWWSSWTPEKKTFETSYSGSGGNAGIGSSSGSSSASQKYDFYSMNKSEIDAISRRENVDVGIAQEIYRKELETDTRTNNMKTTNNDSQKSNDVNIVQNIYVPVSSPSEVARQAKKAQQELALGF</sequence>
<keyword evidence="2" id="KW-0175">Coiled coil</keyword>
<protein>
    <submittedName>
        <fullName evidence="5">Phage tail tape measure protein</fullName>
    </submittedName>
</protein>
<evidence type="ECO:0000259" key="4">
    <source>
        <dbReference type="Pfam" id="PF10145"/>
    </source>
</evidence>